<dbReference type="GO" id="GO:0005886">
    <property type="term" value="C:plasma membrane"/>
    <property type="evidence" value="ECO:0007669"/>
    <property type="project" value="UniProtKB-SubCell"/>
</dbReference>
<feature type="transmembrane region" description="Helical" evidence="6">
    <location>
        <begin position="648"/>
        <end position="672"/>
    </location>
</feature>
<evidence type="ECO:0000313" key="8">
    <source>
        <dbReference type="EMBL" id="MBC6000244.1"/>
    </source>
</evidence>
<dbReference type="PANTHER" id="PTHR46795:SF3">
    <property type="entry name" value="ABC TRANSPORTER PERMEASE"/>
    <property type="match status" value="1"/>
</dbReference>
<sequence length="682" mass="76837">MAKLYPGMAFTNIKSNRKTYIPYMLSCSLTIALFYIIGSLGSNEGLSKMWGGDMLSSYMSLGQAVTAIFAVIFLFYINSFLIKRRKSEFGLYNILGMEKKHICRVIFLETVFTFLITMAFGLFLGIMLDKLLYLVISRILAAKIPLGFYISTSSILQSLMLFGGIFLLMFLNSMRHIYRSKPVDLLKSRSAGEKEPKAKWILAAIGLLCLAAGYYIAVTTTNPVAAVALFFIAVVLVIIGTYLLFTAGSIALLKILKKNKGYYYKTKHFVSISSMMYRMKKNAVGLANICILSTMVLVIISTTLALFLGVDDSLKQRYPSEYDITCKAEENDAFDKSVQTLHDSAKSEGLTLINELSYRDFSFSAIYEKSKDFFVTDPGLYSNLSAMQKYNQLVTFVVVPLEDYNKAMGKNETLGENEVLVYSSRQELPVDTINVFDLSLHVKKTLTGFMPNGNTAAKISSGHFVVVKDLSVIDKMKKGQDEALGKDAERFGSWLEINYMADVAGNAETQKDQILAAYHKTWDQIYETNENAGDQGFNGILECRSSEVDSFRGVFSGLFFIGVFLGILFLMATVLIMYYKQITEGYEDKQRFMILQNVGMSHHEVKQTIRSQILTVFFLPLITAGIHIGFAFPFLYRIMTLMNLFNLRLFTFCSIGCFLAFALFYGITYWLTSKLYYGIVKK</sequence>
<keyword evidence="3 6" id="KW-0812">Transmembrane</keyword>
<protein>
    <submittedName>
        <fullName evidence="8">ABC transporter permease</fullName>
    </submittedName>
</protein>
<comment type="similarity">
    <text evidence="6">Belongs to the ABC-4 integral membrane protein family.</text>
</comment>
<keyword evidence="9" id="KW-1185">Reference proteome</keyword>
<dbReference type="EMBL" id="JACRWC010000112">
    <property type="protein sequence ID" value="MBC6000244.1"/>
    <property type="molecule type" value="Genomic_DNA"/>
</dbReference>
<evidence type="ECO:0000256" key="2">
    <source>
        <dbReference type="ARBA" id="ARBA00022475"/>
    </source>
</evidence>
<evidence type="ECO:0000259" key="7">
    <source>
        <dbReference type="Pfam" id="PF02687"/>
    </source>
</evidence>
<dbReference type="PANTHER" id="PTHR46795">
    <property type="entry name" value="ABC TRANSPORTER PERMEASE-RELATED-RELATED"/>
    <property type="match status" value="1"/>
</dbReference>
<organism evidence="8 9">
    <name type="scientific">Lentihominibacter faecis</name>
    <dbReference type="NCBI Taxonomy" id="2764712"/>
    <lineage>
        <taxon>Bacteria</taxon>
        <taxon>Bacillati</taxon>
        <taxon>Bacillota</taxon>
        <taxon>Clostridia</taxon>
        <taxon>Peptostreptococcales</taxon>
        <taxon>Anaerovoracaceae</taxon>
        <taxon>Lentihominibacter</taxon>
    </lineage>
</organism>
<dbReference type="AlphaFoldDB" id="A0A923NDX5"/>
<feature type="transmembrane region" description="Helical" evidence="6">
    <location>
        <begin position="554"/>
        <end position="579"/>
    </location>
</feature>
<feature type="transmembrane region" description="Helical" evidence="6">
    <location>
        <begin position="20"/>
        <end position="38"/>
    </location>
</feature>
<reference evidence="8" key="1">
    <citation type="submission" date="2020-08" db="EMBL/GenBank/DDBJ databases">
        <authorList>
            <person name="Liu C."/>
            <person name="Sun Q."/>
        </authorList>
    </citation>
    <scope>NUCLEOTIDE SEQUENCE</scope>
    <source>
        <strain evidence="8">BX16</strain>
    </source>
</reference>
<evidence type="ECO:0000256" key="3">
    <source>
        <dbReference type="ARBA" id="ARBA00022692"/>
    </source>
</evidence>
<feature type="transmembrane region" description="Helical" evidence="6">
    <location>
        <begin position="283"/>
        <end position="310"/>
    </location>
</feature>
<keyword evidence="6" id="KW-0813">Transport</keyword>
<keyword evidence="2 6" id="KW-1003">Cell membrane</keyword>
<gene>
    <name evidence="8" type="ORF">H8876_09555</name>
</gene>
<feature type="domain" description="ABC3 transporter permease C-terminal" evidence="7">
    <location>
        <begin position="65"/>
        <end position="181"/>
    </location>
</feature>
<evidence type="ECO:0000256" key="6">
    <source>
        <dbReference type="PIRNR" id="PIRNR018968"/>
    </source>
</evidence>
<comment type="subcellular location">
    <subcellularLocation>
        <location evidence="1 6">Cell membrane</location>
        <topology evidence="1 6">Multi-pass membrane protein</topology>
    </subcellularLocation>
</comment>
<dbReference type="PIRSF" id="PIRSF018968">
    <property type="entry name" value="ABC_permease_BceB"/>
    <property type="match status" value="1"/>
</dbReference>
<keyword evidence="5 6" id="KW-0472">Membrane</keyword>
<feature type="transmembrane region" description="Helical" evidence="6">
    <location>
        <begin position="102"/>
        <end position="128"/>
    </location>
</feature>
<dbReference type="GO" id="GO:0055085">
    <property type="term" value="P:transmembrane transport"/>
    <property type="evidence" value="ECO:0007669"/>
    <property type="project" value="UniProtKB-UniRule"/>
</dbReference>
<name>A0A923NDX5_9FIRM</name>
<evidence type="ECO:0000256" key="1">
    <source>
        <dbReference type="ARBA" id="ARBA00004651"/>
    </source>
</evidence>
<evidence type="ECO:0000256" key="5">
    <source>
        <dbReference type="ARBA" id="ARBA00023136"/>
    </source>
</evidence>
<evidence type="ECO:0000256" key="4">
    <source>
        <dbReference type="ARBA" id="ARBA00022989"/>
    </source>
</evidence>
<dbReference type="InterPro" id="IPR027022">
    <property type="entry name" value="ABC_permease_BceB-typ"/>
</dbReference>
<feature type="transmembrane region" description="Helical" evidence="6">
    <location>
        <begin position="613"/>
        <end position="636"/>
    </location>
</feature>
<feature type="transmembrane region" description="Helical" evidence="6">
    <location>
        <begin position="58"/>
        <end position="81"/>
    </location>
</feature>
<evidence type="ECO:0000313" key="9">
    <source>
        <dbReference type="Proteomes" id="UP000644115"/>
    </source>
</evidence>
<feature type="transmembrane region" description="Helical" evidence="6">
    <location>
        <begin position="148"/>
        <end position="171"/>
    </location>
</feature>
<accession>A0A923NDX5</accession>
<dbReference type="InterPro" id="IPR003838">
    <property type="entry name" value="ABC3_permease_C"/>
</dbReference>
<dbReference type="Proteomes" id="UP000644115">
    <property type="component" value="Unassembled WGS sequence"/>
</dbReference>
<comment type="caution">
    <text evidence="8">The sequence shown here is derived from an EMBL/GenBank/DDBJ whole genome shotgun (WGS) entry which is preliminary data.</text>
</comment>
<feature type="transmembrane region" description="Helical" evidence="6">
    <location>
        <begin position="224"/>
        <end position="253"/>
    </location>
</feature>
<keyword evidence="4 6" id="KW-1133">Transmembrane helix</keyword>
<proteinExistence type="inferred from homology"/>
<dbReference type="Pfam" id="PF02687">
    <property type="entry name" value="FtsX"/>
    <property type="match status" value="1"/>
</dbReference>
<feature type="transmembrane region" description="Helical" evidence="6">
    <location>
        <begin position="200"/>
        <end position="218"/>
    </location>
</feature>
<dbReference type="RefSeq" id="WP_249287553.1">
    <property type="nucleotide sequence ID" value="NZ_JACRWC010000112.1"/>
</dbReference>
<dbReference type="InterPro" id="IPR052536">
    <property type="entry name" value="ABC-4_Integral_Memb_Prot"/>
</dbReference>